<comment type="similarity">
    <text evidence="7 8">Belongs to the class I-like SAM-binding methyltransferase superfamily. C5-methyltransferase family.</text>
</comment>
<dbReference type="Pfam" id="PF00145">
    <property type="entry name" value="DNA_methylase"/>
    <property type="match status" value="1"/>
</dbReference>
<evidence type="ECO:0000313" key="9">
    <source>
        <dbReference type="EMBL" id="MBP4137439.1"/>
    </source>
</evidence>
<evidence type="ECO:0000256" key="3">
    <source>
        <dbReference type="ARBA" id="ARBA00022679"/>
    </source>
</evidence>
<dbReference type="Gene3D" id="3.40.50.150">
    <property type="entry name" value="Vaccinia Virus protein VP39"/>
    <property type="match status" value="1"/>
</dbReference>
<accession>A0A941AVC7</accession>
<keyword evidence="2 7" id="KW-0489">Methyltransferase</keyword>
<keyword evidence="5" id="KW-0680">Restriction system</keyword>
<dbReference type="AlphaFoldDB" id="A0A941AVC7"/>
<organism evidence="9 10">
    <name type="scientific">Flavobacterium geliluteum</name>
    <dbReference type="NCBI Taxonomy" id="2816120"/>
    <lineage>
        <taxon>Bacteria</taxon>
        <taxon>Pseudomonadati</taxon>
        <taxon>Bacteroidota</taxon>
        <taxon>Flavobacteriia</taxon>
        <taxon>Flavobacteriales</taxon>
        <taxon>Flavobacteriaceae</taxon>
        <taxon>Flavobacterium</taxon>
    </lineage>
</organism>
<dbReference type="PANTHER" id="PTHR10629:SF52">
    <property type="entry name" value="DNA (CYTOSINE-5)-METHYLTRANSFERASE 1"/>
    <property type="match status" value="1"/>
</dbReference>
<dbReference type="EMBL" id="JAGFBV010000005">
    <property type="protein sequence ID" value="MBP4137439.1"/>
    <property type="molecule type" value="Genomic_DNA"/>
</dbReference>
<dbReference type="RefSeq" id="WP_210665470.1">
    <property type="nucleotide sequence ID" value="NZ_JAGFBV010000005.1"/>
</dbReference>
<evidence type="ECO:0000256" key="5">
    <source>
        <dbReference type="ARBA" id="ARBA00022747"/>
    </source>
</evidence>
<comment type="caution">
    <text evidence="9">The sequence shown here is derived from an EMBL/GenBank/DDBJ whole genome shotgun (WGS) entry which is preliminary data.</text>
</comment>
<dbReference type="InterPro" id="IPR050390">
    <property type="entry name" value="C5-Methyltransferase"/>
</dbReference>
<dbReference type="GO" id="GO:0044027">
    <property type="term" value="P:negative regulation of gene expression via chromosomal CpG island methylation"/>
    <property type="evidence" value="ECO:0007669"/>
    <property type="project" value="TreeGrafter"/>
</dbReference>
<proteinExistence type="inferred from homology"/>
<evidence type="ECO:0000256" key="6">
    <source>
        <dbReference type="ARBA" id="ARBA00047422"/>
    </source>
</evidence>
<sequence>MKTDLHLTENSAIAQNTCYASLVHGSLFSGIGGFDLAAEWMGWENAFHCEWIENKRKKLEIRFPNSKSYGDISTTDFTIWRNKINVLTGGFPCQDASIAKQDGKGQQGLQGERTGLFFEFCRGIREIKPKFIVAENVANILKTNNGQDFGRILTELSAMGYNAEWRICRASEVGAPHHRARLYLVAYSNSIRLQKGQTFFSNVQETTSPKSWKLHGTSLQIVRGGSWSSEPPALCVDDGVSGGLVREQLHGFGNAIVPQIALQIFKAVGEYMQLSSEA</sequence>
<dbReference type="GO" id="GO:0003677">
    <property type="term" value="F:DNA binding"/>
    <property type="evidence" value="ECO:0007669"/>
    <property type="project" value="TreeGrafter"/>
</dbReference>
<evidence type="ECO:0000256" key="7">
    <source>
        <dbReference type="PROSITE-ProRule" id="PRU01016"/>
    </source>
</evidence>
<dbReference type="GO" id="GO:0032259">
    <property type="term" value="P:methylation"/>
    <property type="evidence" value="ECO:0007669"/>
    <property type="project" value="UniProtKB-KW"/>
</dbReference>
<evidence type="ECO:0000256" key="1">
    <source>
        <dbReference type="ARBA" id="ARBA00011975"/>
    </source>
</evidence>
<dbReference type="Proteomes" id="UP000675047">
    <property type="component" value="Unassembled WGS sequence"/>
</dbReference>
<reference evidence="9 10" key="1">
    <citation type="submission" date="2021-03" db="EMBL/GenBank/DDBJ databases">
        <title>Flavobacterium Flabelliformis Sp. Nov. And Flavobacterium Geliluteum Sp. Nov., Two Novel Multidrug Resistant Psychrophilic Species Isolated From Antarctica.</title>
        <authorList>
            <person name="Kralova S."/>
            <person name="Busse H.J."/>
            <person name="Bezdicek M."/>
            <person name="Nykrynova M."/>
            <person name="Kroupova E."/>
            <person name="Krsek D."/>
            <person name="Sedlacek I."/>
        </authorList>
    </citation>
    <scope>NUCLEOTIDE SEQUENCE [LARGE SCALE GENOMIC DNA]</scope>
    <source>
        <strain evidence="9 10">P7388</strain>
    </source>
</reference>
<dbReference type="InterPro" id="IPR029063">
    <property type="entry name" value="SAM-dependent_MTases_sf"/>
</dbReference>
<dbReference type="EC" id="2.1.1.37" evidence="1"/>
<evidence type="ECO:0000313" key="10">
    <source>
        <dbReference type="Proteomes" id="UP000675047"/>
    </source>
</evidence>
<evidence type="ECO:0000256" key="4">
    <source>
        <dbReference type="ARBA" id="ARBA00022691"/>
    </source>
</evidence>
<comment type="catalytic activity">
    <reaction evidence="6">
        <text>a 2'-deoxycytidine in DNA + S-adenosyl-L-methionine = a 5-methyl-2'-deoxycytidine in DNA + S-adenosyl-L-homocysteine + H(+)</text>
        <dbReference type="Rhea" id="RHEA:13681"/>
        <dbReference type="Rhea" id="RHEA-COMP:11369"/>
        <dbReference type="Rhea" id="RHEA-COMP:11370"/>
        <dbReference type="ChEBI" id="CHEBI:15378"/>
        <dbReference type="ChEBI" id="CHEBI:57856"/>
        <dbReference type="ChEBI" id="CHEBI:59789"/>
        <dbReference type="ChEBI" id="CHEBI:85452"/>
        <dbReference type="ChEBI" id="CHEBI:85454"/>
        <dbReference type="EC" id="2.1.1.37"/>
    </reaction>
</comment>
<name>A0A941AVC7_9FLAO</name>
<dbReference type="PANTHER" id="PTHR10629">
    <property type="entry name" value="CYTOSINE-SPECIFIC METHYLTRANSFERASE"/>
    <property type="match status" value="1"/>
</dbReference>
<dbReference type="GO" id="GO:0003886">
    <property type="term" value="F:DNA (cytosine-5-)-methyltransferase activity"/>
    <property type="evidence" value="ECO:0007669"/>
    <property type="project" value="UniProtKB-EC"/>
</dbReference>
<protein>
    <recommendedName>
        <fullName evidence="1">DNA (cytosine-5-)-methyltransferase</fullName>
        <ecNumber evidence="1">2.1.1.37</ecNumber>
    </recommendedName>
</protein>
<dbReference type="InterPro" id="IPR001525">
    <property type="entry name" value="C5_MeTfrase"/>
</dbReference>
<dbReference type="SUPFAM" id="SSF53335">
    <property type="entry name" value="S-adenosyl-L-methionine-dependent methyltransferases"/>
    <property type="match status" value="1"/>
</dbReference>
<feature type="active site" evidence="7">
    <location>
        <position position="93"/>
    </location>
</feature>
<dbReference type="NCBIfam" id="TIGR00675">
    <property type="entry name" value="dcm"/>
    <property type="match status" value="1"/>
</dbReference>
<evidence type="ECO:0000256" key="8">
    <source>
        <dbReference type="RuleBase" id="RU000416"/>
    </source>
</evidence>
<dbReference type="PROSITE" id="PS51679">
    <property type="entry name" value="SAM_MT_C5"/>
    <property type="match status" value="1"/>
</dbReference>
<keyword evidence="4 7" id="KW-0949">S-adenosyl-L-methionine</keyword>
<dbReference type="PRINTS" id="PR00105">
    <property type="entry name" value="C5METTRFRASE"/>
</dbReference>
<gene>
    <name evidence="9" type="primary">dcm</name>
    <name evidence="9" type="ORF">J3495_05010</name>
</gene>
<keyword evidence="3 7" id="KW-0808">Transferase</keyword>
<dbReference type="GO" id="GO:0009307">
    <property type="term" value="P:DNA restriction-modification system"/>
    <property type="evidence" value="ECO:0007669"/>
    <property type="project" value="UniProtKB-KW"/>
</dbReference>
<evidence type="ECO:0000256" key="2">
    <source>
        <dbReference type="ARBA" id="ARBA00022603"/>
    </source>
</evidence>
<keyword evidence="10" id="KW-1185">Reference proteome</keyword>